<dbReference type="Proteomes" id="UP000054538">
    <property type="component" value="Unassembled WGS sequence"/>
</dbReference>
<gene>
    <name evidence="2" type="ORF">PAXRUDRAFT_36279</name>
</gene>
<evidence type="ECO:0000256" key="1">
    <source>
        <dbReference type="SAM" id="MobiDB-lite"/>
    </source>
</evidence>
<organism evidence="2 3">
    <name type="scientific">Paxillus rubicundulus Ve08.2h10</name>
    <dbReference type="NCBI Taxonomy" id="930991"/>
    <lineage>
        <taxon>Eukaryota</taxon>
        <taxon>Fungi</taxon>
        <taxon>Dikarya</taxon>
        <taxon>Basidiomycota</taxon>
        <taxon>Agaricomycotina</taxon>
        <taxon>Agaricomycetes</taxon>
        <taxon>Agaricomycetidae</taxon>
        <taxon>Boletales</taxon>
        <taxon>Paxilineae</taxon>
        <taxon>Paxillaceae</taxon>
        <taxon>Paxillus</taxon>
    </lineage>
</organism>
<dbReference type="OrthoDB" id="2662900at2759"/>
<dbReference type="InParanoid" id="A0A0D0DG33"/>
<feature type="compositionally biased region" description="Gly residues" evidence="1">
    <location>
        <begin position="76"/>
        <end position="85"/>
    </location>
</feature>
<dbReference type="AlphaFoldDB" id="A0A0D0DG33"/>
<proteinExistence type="predicted"/>
<dbReference type="EMBL" id="KN826090">
    <property type="protein sequence ID" value="KIK80144.1"/>
    <property type="molecule type" value="Genomic_DNA"/>
</dbReference>
<evidence type="ECO:0000313" key="3">
    <source>
        <dbReference type="Proteomes" id="UP000054538"/>
    </source>
</evidence>
<feature type="region of interest" description="Disordered" evidence="1">
    <location>
        <begin position="66"/>
        <end position="111"/>
    </location>
</feature>
<reference evidence="3" key="2">
    <citation type="submission" date="2015-01" db="EMBL/GenBank/DDBJ databases">
        <title>Evolutionary Origins and Diversification of the Mycorrhizal Mutualists.</title>
        <authorList>
            <consortium name="DOE Joint Genome Institute"/>
            <consortium name="Mycorrhizal Genomics Consortium"/>
            <person name="Kohler A."/>
            <person name="Kuo A."/>
            <person name="Nagy L.G."/>
            <person name="Floudas D."/>
            <person name="Copeland A."/>
            <person name="Barry K.W."/>
            <person name="Cichocki N."/>
            <person name="Veneault-Fourrey C."/>
            <person name="LaButti K."/>
            <person name="Lindquist E.A."/>
            <person name="Lipzen A."/>
            <person name="Lundell T."/>
            <person name="Morin E."/>
            <person name="Murat C."/>
            <person name="Riley R."/>
            <person name="Ohm R."/>
            <person name="Sun H."/>
            <person name="Tunlid A."/>
            <person name="Henrissat B."/>
            <person name="Grigoriev I.V."/>
            <person name="Hibbett D.S."/>
            <person name="Martin F."/>
        </authorList>
    </citation>
    <scope>NUCLEOTIDE SEQUENCE [LARGE SCALE GENOMIC DNA]</scope>
    <source>
        <strain evidence="3">Ve08.2h10</strain>
    </source>
</reference>
<protein>
    <submittedName>
        <fullName evidence="2">Unplaced genomic scaffold scaffold_1268, whole genome shotgun sequence</fullName>
    </submittedName>
</protein>
<reference evidence="2 3" key="1">
    <citation type="submission" date="2014-04" db="EMBL/GenBank/DDBJ databases">
        <authorList>
            <consortium name="DOE Joint Genome Institute"/>
            <person name="Kuo A."/>
            <person name="Kohler A."/>
            <person name="Jargeat P."/>
            <person name="Nagy L.G."/>
            <person name="Floudas D."/>
            <person name="Copeland A."/>
            <person name="Barry K.W."/>
            <person name="Cichocki N."/>
            <person name="Veneault-Fourrey C."/>
            <person name="LaButti K."/>
            <person name="Lindquist E.A."/>
            <person name="Lipzen A."/>
            <person name="Lundell T."/>
            <person name="Morin E."/>
            <person name="Murat C."/>
            <person name="Sun H."/>
            <person name="Tunlid A."/>
            <person name="Henrissat B."/>
            <person name="Grigoriev I.V."/>
            <person name="Hibbett D.S."/>
            <person name="Martin F."/>
            <person name="Nordberg H.P."/>
            <person name="Cantor M.N."/>
            <person name="Hua S.X."/>
        </authorList>
    </citation>
    <scope>NUCLEOTIDE SEQUENCE [LARGE SCALE GENOMIC DNA]</scope>
    <source>
        <strain evidence="2 3">Ve08.2h10</strain>
    </source>
</reference>
<name>A0A0D0DG33_9AGAM</name>
<evidence type="ECO:0000313" key="2">
    <source>
        <dbReference type="EMBL" id="KIK80144.1"/>
    </source>
</evidence>
<dbReference type="STRING" id="930991.A0A0D0DG33"/>
<dbReference type="HOGENOM" id="CLU_023634_0_0_1"/>
<sequence>MWTGVSQCIVLRFRLQAVAKKAADDKCLRDAEAARAQAIKDGIQCLAMMEIEADEKEAEIKANKPKHVCPQPHVSDGGGKAGKGTGSKTLTKPQKKGGPLMASQREADDDSEMIKDWKTQNVNSKLTQSDAITTGTTSKKFALGGPIKNWAPNVAEASKPRAAVSLSSKHSATSSTPASLPPLTTFTSASSKVATGTSLSNHSCRAPPVPTNTPEPIADIFADMVVDAEEELATLKGVKAGSAKDVLELIQPAESDEDIDRPFTQHDTSHITSGSDLDRAAKMIKYTPIKGTFLKGHHHTTSSTSIGVTIKTSLPPQKRIKLKEPVLTHPTSSSIKDSQAINVLTSGSQAQDSIQYDVDGYIFEAIKKCSNYSNKDLPMPSDQRWSQGVITTVMLWCGAQPKVWSIPEDELVAALQFIVDVVYPGLKYQVTPAGSVFGVAIQRVSEWQSGFGSMALAMMIDFYLQFDDNTDIPTMAAALHENYGFIQEDPDEHSPNHLYHSKFLLELIASTHLSNISGFVDIPGWNTRKLTSGQDQVGVIAIALEHTVQFIMNSVIDIEQILLEMVETGDLKPKIKLPKVLNKVTGHESSTPYQFSASNWGSTFASAQLLKNMKNSASDVSGSVNDMPESGINPQSLLCIFLFSFQPFIY</sequence>
<accession>A0A0D0DG33</accession>
<feature type="region of interest" description="Disordered" evidence="1">
    <location>
        <begin position="166"/>
        <end position="185"/>
    </location>
</feature>
<keyword evidence="3" id="KW-1185">Reference proteome</keyword>